<dbReference type="RefSeq" id="WP_016185847.1">
    <property type="nucleotide sequence ID" value="NZ_ASWO01000005.1"/>
</dbReference>
<comment type="caution">
    <text evidence="1">The sequence shown here is derived from an EMBL/GenBank/DDBJ whole genome shotgun (WGS) entry which is preliminary data.</text>
</comment>
<evidence type="ECO:0000313" key="1">
    <source>
        <dbReference type="EMBL" id="EOT83559.1"/>
    </source>
</evidence>
<dbReference type="EMBL" id="ASWO01000005">
    <property type="protein sequence ID" value="EOT83559.1"/>
    <property type="molecule type" value="Genomic_DNA"/>
</dbReference>
<proteinExistence type="predicted"/>
<dbReference type="AlphaFoldDB" id="S0L6P3"/>
<evidence type="ECO:0000313" key="2">
    <source>
        <dbReference type="Proteomes" id="UP000015961"/>
    </source>
</evidence>
<gene>
    <name evidence="1" type="ORF">I573_01281</name>
</gene>
<organism evidence="1 2">
    <name type="scientific">Enterococcus sulfureus ATCC 49903</name>
    <dbReference type="NCBI Taxonomy" id="1140003"/>
    <lineage>
        <taxon>Bacteria</taxon>
        <taxon>Bacillati</taxon>
        <taxon>Bacillota</taxon>
        <taxon>Bacilli</taxon>
        <taxon>Lactobacillales</taxon>
        <taxon>Enterococcaceae</taxon>
        <taxon>Enterococcus</taxon>
    </lineage>
</organism>
<reference evidence="1 2" key="1">
    <citation type="submission" date="2013-03" db="EMBL/GenBank/DDBJ databases">
        <title>The Genome Sequence of Enterococcus sulfureus ATCC_49903 (PacBio/Illumina hybrid assembly).</title>
        <authorList>
            <consortium name="The Broad Institute Genomics Platform"/>
            <consortium name="The Broad Institute Genome Sequencing Center for Infectious Disease"/>
            <person name="Earl A."/>
            <person name="Russ C."/>
            <person name="Gilmore M."/>
            <person name="Surin D."/>
            <person name="Walker B."/>
            <person name="Young S."/>
            <person name="Zeng Q."/>
            <person name="Gargeya S."/>
            <person name="Fitzgerald M."/>
            <person name="Haas B."/>
            <person name="Abouelleil A."/>
            <person name="Allen A.W."/>
            <person name="Alvarado L."/>
            <person name="Arachchi H.M."/>
            <person name="Berlin A.M."/>
            <person name="Chapman S.B."/>
            <person name="Gainer-Dewar J."/>
            <person name="Goldberg J."/>
            <person name="Griggs A."/>
            <person name="Gujja S."/>
            <person name="Hansen M."/>
            <person name="Howarth C."/>
            <person name="Imamovic A."/>
            <person name="Ireland A."/>
            <person name="Larimer J."/>
            <person name="McCowan C."/>
            <person name="Murphy C."/>
            <person name="Pearson M."/>
            <person name="Poon T.W."/>
            <person name="Priest M."/>
            <person name="Roberts A."/>
            <person name="Saif S."/>
            <person name="Shea T."/>
            <person name="Sisk P."/>
            <person name="Sykes S."/>
            <person name="Wortman J."/>
            <person name="Nusbaum C."/>
            <person name="Birren B."/>
        </authorList>
    </citation>
    <scope>NUCLEOTIDE SEQUENCE [LARGE SCALE GENOMIC DNA]</scope>
    <source>
        <strain evidence="1 2">ATCC 49903</strain>
    </source>
</reference>
<dbReference type="Proteomes" id="UP000015961">
    <property type="component" value="Unassembled WGS sequence"/>
</dbReference>
<dbReference type="STRING" id="1140003.OMY_01399"/>
<accession>S0L6P3</accession>
<protein>
    <submittedName>
        <fullName evidence="1">Uncharacterized protein</fullName>
    </submittedName>
</protein>
<dbReference type="PATRIC" id="fig|1140003.3.peg.1352"/>
<keyword evidence="2" id="KW-1185">Reference proteome</keyword>
<sequence>MKKIHCLENDLENLTVQAVYITNALKGVINSLYFSNLEDTENKTILIATSEALKCLAEKHADDLEKILEV</sequence>
<name>S0L6P3_9ENTE</name>